<dbReference type="RefSeq" id="WP_005742824.1">
    <property type="nucleotide sequence ID" value="NZ_CP031226.1"/>
</dbReference>
<dbReference type="EMBL" id="CP031226">
    <property type="protein sequence ID" value="AXH60093.1"/>
    <property type="molecule type" value="Genomic_DNA"/>
</dbReference>
<geneLocation type="plasmid" evidence="2">
    <name>pmppla107</name>
</geneLocation>
<organism evidence="1 2">
    <name type="scientific">Pseudomonas amygdali pv. lachrymans str. M301315</name>
    <dbReference type="NCBI Taxonomy" id="629260"/>
    <lineage>
        <taxon>Bacteria</taxon>
        <taxon>Pseudomonadati</taxon>
        <taxon>Pseudomonadota</taxon>
        <taxon>Gammaproteobacteria</taxon>
        <taxon>Pseudomonadales</taxon>
        <taxon>Pseudomonadaceae</taxon>
        <taxon>Pseudomonas</taxon>
        <taxon>Pseudomonas amygdali</taxon>
    </lineage>
</organism>
<dbReference type="GeneID" id="39474026"/>
<name>A0AAD0PWN3_PSEAV</name>
<dbReference type="Proteomes" id="UP000006426">
    <property type="component" value="Plasmid pmppla107"/>
</dbReference>
<evidence type="ECO:0000313" key="1">
    <source>
        <dbReference type="EMBL" id="AXH60093.1"/>
    </source>
</evidence>
<evidence type="ECO:0000313" key="2">
    <source>
        <dbReference type="Proteomes" id="UP000006426"/>
    </source>
</evidence>
<accession>A0AAD0PWN3</accession>
<protein>
    <submittedName>
        <fullName evidence="1">Uncharacterized protein</fullName>
    </submittedName>
</protein>
<reference evidence="1 2" key="1">
    <citation type="journal article" date="2011" name="PLoS Pathog.">
        <title>Dynamic evolution of pathogenicity revealed by sequencing and comparative genomics of 19 Pseudomonas syringae isolates.</title>
        <authorList>
            <person name="Baltrus D.A."/>
            <person name="Nishimura M.T."/>
            <person name="Romanchuk A."/>
            <person name="Chang J.H."/>
            <person name="Mukhtar M.S."/>
            <person name="Cherkis K."/>
            <person name="Roach J."/>
            <person name="Grant S.R."/>
            <person name="Jones C.D."/>
            <person name="Dangl J.L."/>
        </authorList>
    </citation>
    <scope>NUCLEOTIDE SEQUENCE [LARGE SCALE GENOMIC DNA]</scope>
    <source>
        <strain evidence="1 2">M301315</strain>
    </source>
</reference>
<keyword evidence="1" id="KW-0614">Plasmid</keyword>
<sequence length="162" mass="18310">MPITPDTFNDYVNNRQYDLARESLDTLRAEGNDFKNFTSINTVICLIKLALNTASLSIPSGMLAGYYLAPKFNQLLTCLPMESKRYLEAAGESQEVMNRVSHVCIDILKAASENSPESLRVPTFHKFVEQLLLHRKFPRHVGMKGEAFEPHRDLYFGADLGL</sequence>
<proteinExistence type="predicted"/>
<gene>
    <name evidence="1" type="ORF">PLA107_033315</name>
</gene>
<dbReference type="AlphaFoldDB" id="A0AAD0PWN3"/>